<dbReference type="InterPro" id="IPR009057">
    <property type="entry name" value="Homeodomain-like_sf"/>
</dbReference>
<dbReference type="InterPro" id="IPR014243">
    <property type="entry name" value="RsfA-like"/>
</dbReference>
<dbReference type="Proteomes" id="UP000195437">
    <property type="component" value="Chromosome"/>
</dbReference>
<dbReference type="EMBL" id="CP021434">
    <property type="protein sequence ID" value="ARU59799.1"/>
    <property type="molecule type" value="Genomic_DNA"/>
</dbReference>
<protein>
    <submittedName>
        <fullName evidence="2">RsfA family transcriptional regulator</fullName>
    </submittedName>
</protein>
<dbReference type="Gene3D" id="1.10.10.60">
    <property type="entry name" value="Homeodomain-like"/>
    <property type="match status" value="1"/>
</dbReference>
<dbReference type="RefSeq" id="WP_087455187.1">
    <property type="nucleotide sequence ID" value="NZ_CP021434.1"/>
</dbReference>
<dbReference type="PANTHER" id="PTHR41302:SF2">
    <property type="entry name" value="PRESPORE SPECIFIC TRANSCRIPTIONAL ACTIVATOR RSFA"/>
    <property type="match status" value="1"/>
</dbReference>
<organism evidence="2 3">
    <name type="scientific">Tumebacillus avium</name>
    <dbReference type="NCBI Taxonomy" id="1903704"/>
    <lineage>
        <taxon>Bacteria</taxon>
        <taxon>Bacillati</taxon>
        <taxon>Bacillota</taxon>
        <taxon>Bacilli</taxon>
        <taxon>Bacillales</taxon>
        <taxon>Alicyclobacillaceae</taxon>
        <taxon>Tumebacillus</taxon>
    </lineage>
</organism>
<proteinExistence type="predicted"/>
<dbReference type="PANTHER" id="PTHR41302">
    <property type="entry name" value="PRESPORE-SPECIFIC TRANSCRIPTIONAL REGULATOR RSFA-RELATED"/>
    <property type="match status" value="1"/>
</dbReference>
<evidence type="ECO:0000256" key="1">
    <source>
        <dbReference type="SAM" id="Coils"/>
    </source>
</evidence>
<gene>
    <name evidence="2" type="ORF">CBW65_01080</name>
</gene>
<reference evidence="3" key="1">
    <citation type="submission" date="2017-05" db="EMBL/GenBank/DDBJ databases">
        <authorList>
            <person name="Sung H."/>
        </authorList>
    </citation>
    <scope>NUCLEOTIDE SEQUENCE [LARGE SCALE GENOMIC DNA]</scope>
    <source>
        <strain evidence="3">AR23208</strain>
    </source>
</reference>
<dbReference type="AlphaFoldDB" id="A0A1Y0IIA3"/>
<dbReference type="KEGG" id="tum:CBW65_01080"/>
<evidence type="ECO:0000313" key="3">
    <source>
        <dbReference type="Proteomes" id="UP000195437"/>
    </source>
</evidence>
<dbReference type="SUPFAM" id="SSF46689">
    <property type="entry name" value="Homeodomain-like"/>
    <property type="match status" value="1"/>
</dbReference>
<dbReference type="Pfam" id="PF13921">
    <property type="entry name" value="Myb_DNA-bind_6"/>
    <property type="match status" value="1"/>
</dbReference>
<evidence type="ECO:0000313" key="2">
    <source>
        <dbReference type="EMBL" id="ARU59799.1"/>
    </source>
</evidence>
<dbReference type="NCBIfam" id="TIGR02894">
    <property type="entry name" value="DNA_bind_RsfA"/>
    <property type="match status" value="1"/>
</dbReference>
<dbReference type="OrthoDB" id="2845592at2"/>
<keyword evidence="1" id="KW-0175">Coiled coil</keyword>
<keyword evidence="3" id="KW-1185">Reference proteome</keyword>
<accession>A0A1Y0IIA3</accession>
<feature type="coiled-coil region" evidence="1">
    <location>
        <begin position="102"/>
        <end position="143"/>
    </location>
</feature>
<name>A0A1Y0IIA3_9BACL</name>
<sequence>METVERWTTRSDAWTPEDDLKLAEIVLRHIREGSTQLNAFVESANLLGRTPAACGYRWNGVVRKTYEDKIKEAKLAKKERLSIRQQAKQRRAYGPDLEDPSIDGIIRALKNHEREFFNLQEKARKLEERVEELQEQVFSLTEENSQLRGGEKPISRAANELLGEDSKALLEIMDRAKKILELEQQGYKPRFKMDDQGNLERVSE</sequence>